<organism evidence="5 6">
    <name type="scientific">Collybiopsis luxurians FD-317 M1</name>
    <dbReference type="NCBI Taxonomy" id="944289"/>
    <lineage>
        <taxon>Eukaryota</taxon>
        <taxon>Fungi</taxon>
        <taxon>Dikarya</taxon>
        <taxon>Basidiomycota</taxon>
        <taxon>Agaricomycotina</taxon>
        <taxon>Agaricomycetes</taxon>
        <taxon>Agaricomycetidae</taxon>
        <taxon>Agaricales</taxon>
        <taxon>Marasmiineae</taxon>
        <taxon>Omphalotaceae</taxon>
        <taxon>Collybiopsis</taxon>
        <taxon>Collybiopsis luxurians</taxon>
    </lineage>
</organism>
<dbReference type="InterPro" id="IPR036291">
    <property type="entry name" value="NAD(P)-bd_dom_sf"/>
</dbReference>
<dbReference type="Gene3D" id="3.40.50.720">
    <property type="entry name" value="NAD(P)-binding Rossmann-like Domain"/>
    <property type="match status" value="1"/>
</dbReference>
<sequence length="249" mass="27225">MVDVHSCDDVASELNSKADGVVAIATQADTTSWEQQLAAYEAGKKEFGRVDYFFANAGIAEKRWIPHFEPSTAAERPITKPNTLTLDINLDGQLNTAALALQVFERQTPNRHGFRGKLVITSSTYGHFPSAALPMYATSKAGVLHFTRSMAMMYAGTGITVNAVCPGMTATNIVSPQFLQAFPEEHLCPIEFVVEQFMSVLGDNPDTGRAISTHGREVWDQPLNTYKYETCRPSVEAVDAGFKRPSESA</sequence>
<name>A0A0D0CFZ4_9AGAR</name>
<dbReference type="PRINTS" id="PR00081">
    <property type="entry name" value="GDHRDH"/>
</dbReference>
<dbReference type="PANTHER" id="PTHR44229:SF4">
    <property type="entry name" value="15-HYDROXYPROSTAGLANDIN DEHYDROGENASE [NAD(+)]"/>
    <property type="match status" value="1"/>
</dbReference>
<protein>
    <submittedName>
        <fullName evidence="5">Unplaced genomic scaffold GYMLUscaffold_45, whole genome shotgun sequence</fullName>
    </submittedName>
</protein>
<evidence type="ECO:0000256" key="1">
    <source>
        <dbReference type="ARBA" id="ARBA00006484"/>
    </source>
</evidence>
<dbReference type="EMBL" id="KN834793">
    <property type="protein sequence ID" value="KIK57012.1"/>
    <property type="molecule type" value="Genomic_DNA"/>
</dbReference>
<evidence type="ECO:0000313" key="5">
    <source>
        <dbReference type="EMBL" id="KIK57012.1"/>
    </source>
</evidence>
<keyword evidence="2" id="KW-0521">NADP</keyword>
<reference evidence="5 6" key="1">
    <citation type="submission" date="2014-04" db="EMBL/GenBank/DDBJ databases">
        <title>Evolutionary Origins and Diversification of the Mycorrhizal Mutualists.</title>
        <authorList>
            <consortium name="DOE Joint Genome Institute"/>
            <consortium name="Mycorrhizal Genomics Consortium"/>
            <person name="Kohler A."/>
            <person name="Kuo A."/>
            <person name="Nagy L.G."/>
            <person name="Floudas D."/>
            <person name="Copeland A."/>
            <person name="Barry K.W."/>
            <person name="Cichocki N."/>
            <person name="Veneault-Fourrey C."/>
            <person name="LaButti K."/>
            <person name="Lindquist E.A."/>
            <person name="Lipzen A."/>
            <person name="Lundell T."/>
            <person name="Morin E."/>
            <person name="Murat C."/>
            <person name="Riley R."/>
            <person name="Ohm R."/>
            <person name="Sun H."/>
            <person name="Tunlid A."/>
            <person name="Henrissat B."/>
            <person name="Grigoriev I.V."/>
            <person name="Hibbett D.S."/>
            <person name="Martin F."/>
        </authorList>
    </citation>
    <scope>NUCLEOTIDE SEQUENCE [LARGE SCALE GENOMIC DNA]</scope>
    <source>
        <strain evidence="5 6">FD-317 M1</strain>
    </source>
</reference>
<dbReference type="InterPro" id="IPR002347">
    <property type="entry name" value="SDR_fam"/>
</dbReference>
<gene>
    <name evidence="5" type="ORF">GYMLUDRAFT_46622</name>
</gene>
<dbReference type="HOGENOM" id="CLU_010194_13_0_1"/>
<dbReference type="InterPro" id="IPR020904">
    <property type="entry name" value="Sc_DH/Rdtase_CS"/>
</dbReference>
<evidence type="ECO:0000256" key="4">
    <source>
        <dbReference type="RuleBase" id="RU000363"/>
    </source>
</evidence>
<dbReference type="PROSITE" id="PS00061">
    <property type="entry name" value="ADH_SHORT"/>
    <property type="match status" value="1"/>
</dbReference>
<comment type="similarity">
    <text evidence="1 4">Belongs to the short-chain dehydrogenases/reductases (SDR) family.</text>
</comment>
<keyword evidence="3" id="KW-0560">Oxidoreductase</keyword>
<dbReference type="OrthoDB" id="5371740at2759"/>
<dbReference type="Pfam" id="PF00106">
    <property type="entry name" value="adh_short"/>
    <property type="match status" value="1"/>
</dbReference>
<evidence type="ECO:0000313" key="6">
    <source>
        <dbReference type="Proteomes" id="UP000053593"/>
    </source>
</evidence>
<dbReference type="AlphaFoldDB" id="A0A0D0CFZ4"/>
<evidence type="ECO:0000256" key="3">
    <source>
        <dbReference type="ARBA" id="ARBA00023002"/>
    </source>
</evidence>
<proteinExistence type="inferred from homology"/>
<keyword evidence="6" id="KW-1185">Reference proteome</keyword>
<evidence type="ECO:0000256" key="2">
    <source>
        <dbReference type="ARBA" id="ARBA00022857"/>
    </source>
</evidence>
<accession>A0A0D0CFZ4</accession>
<dbReference type="PANTHER" id="PTHR44229">
    <property type="entry name" value="15-HYDROXYPROSTAGLANDIN DEHYDROGENASE [NAD(+)]"/>
    <property type="match status" value="1"/>
</dbReference>
<dbReference type="GO" id="GO:0016616">
    <property type="term" value="F:oxidoreductase activity, acting on the CH-OH group of donors, NAD or NADP as acceptor"/>
    <property type="evidence" value="ECO:0007669"/>
    <property type="project" value="TreeGrafter"/>
</dbReference>
<dbReference type="GO" id="GO:0005737">
    <property type="term" value="C:cytoplasm"/>
    <property type="evidence" value="ECO:0007669"/>
    <property type="project" value="TreeGrafter"/>
</dbReference>
<dbReference type="PRINTS" id="PR00080">
    <property type="entry name" value="SDRFAMILY"/>
</dbReference>
<dbReference type="SUPFAM" id="SSF51735">
    <property type="entry name" value="NAD(P)-binding Rossmann-fold domains"/>
    <property type="match status" value="1"/>
</dbReference>
<dbReference type="Proteomes" id="UP000053593">
    <property type="component" value="Unassembled WGS sequence"/>
</dbReference>